<proteinExistence type="predicted"/>
<protein>
    <submittedName>
        <fullName evidence="3">Uncharacterized protein</fullName>
    </submittedName>
</protein>
<feature type="transmembrane region" description="Helical" evidence="2">
    <location>
        <begin position="69"/>
        <end position="93"/>
    </location>
</feature>
<evidence type="ECO:0000313" key="3">
    <source>
        <dbReference type="EMBL" id="CAE8709980.1"/>
    </source>
</evidence>
<gene>
    <name evidence="3" type="ORF">PGLA2088_LOCUS35723</name>
</gene>
<feature type="region of interest" description="Disordered" evidence="1">
    <location>
        <begin position="1"/>
        <end position="24"/>
    </location>
</feature>
<dbReference type="EMBL" id="CAJNNW010031924">
    <property type="protein sequence ID" value="CAE8709980.1"/>
    <property type="molecule type" value="Genomic_DNA"/>
</dbReference>
<evidence type="ECO:0000256" key="2">
    <source>
        <dbReference type="SAM" id="Phobius"/>
    </source>
</evidence>
<reference evidence="3" key="1">
    <citation type="submission" date="2021-02" db="EMBL/GenBank/DDBJ databases">
        <authorList>
            <person name="Dougan E. K."/>
            <person name="Rhodes N."/>
            <person name="Thang M."/>
            <person name="Chan C."/>
        </authorList>
    </citation>
    <scope>NUCLEOTIDE SEQUENCE</scope>
</reference>
<keyword evidence="2" id="KW-0812">Transmembrane</keyword>
<accession>A0A813KRF8</accession>
<evidence type="ECO:0000256" key="1">
    <source>
        <dbReference type="SAM" id="MobiDB-lite"/>
    </source>
</evidence>
<feature type="transmembrane region" description="Helical" evidence="2">
    <location>
        <begin position="99"/>
        <end position="115"/>
    </location>
</feature>
<organism evidence="3 4">
    <name type="scientific">Polarella glacialis</name>
    <name type="common">Dinoflagellate</name>
    <dbReference type="NCBI Taxonomy" id="89957"/>
    <lineage>
        <taxon>Eukaryota</taxon>
        <taxon>Sar</taxon>
        <taxon>Alveolata</taxon>
        <taxon>Dinophyceae</taxon>
        <taxon>Suessiales</taxon>
        <taxon>Suessiaceae</taxon>
        <taxon>Polarella</taxon>
    </lineage>
</organism>
<feature type="non-terminal residue" evidence="3">
    <location>
        <position position="1"/>
    </location>
</feature>
<name>A0A813KRF8_POLGL</name>
<keyword evidence="2" id="KW-0472">Membrane</keyword>
<sequence>ARQEEPLRLFPDDGPESAEREKGFTERGKSSLRNAVQMQRNLIQFAKRLNTIAIQIERLRFIMTWQDPCLSTVCACLALCASLACTGFFWLLWAVFGRAAMPVLVWSLGTVVLLPRTQRAQVLNGFLKLRALRDRWIGHGDQLEEALKSLWARIPDRTESTHRELFQNCVLLR</sequence>
<dbReference type="AlphaFoldDB" id="A0A813KRF8"/>
<dbReference type="Proteomes" id="UP000626109">
    <property type="component" value="Unassembled WGS sequence"/>
</dbReference>
<keyword evidence="2" id="KW-1133">Transmembrane helix</keyword>
<comment type="caution">
    <text evidence="3">The sequence shown here is derived from an EMBL/GenBank/DDBJ whole genome shotgun (WGS) entry which is preliminary data.</text>
</comment>
<evidence type="ECO:0000313" key="4">
    <source>
        <dbReference type="Proteomes" id="UP000626109"/>
    </source>
</evidence>